<dbReference type="AlphaFoldDB" id="A0AAE1D523"/>
<evidence type="ECO:0000313" key="2">
    <source>
        <dbReference type="Proteomes" id="UP001283361"/>
    </source>
</evidence>
<sequence length="117" mass="13221">MPFGINSASEILQKKAFQAFRDIEGVHCLADDTLIAARNADDVTAIHYKLRVQYRPRSQLYIADTLSTASVREKVYHTEQEKSEDIVQVHCATATMPATTEKLRQIKEATKEDINVL</sequence>
<reference evidence="1" key="1">
    <citation type="journal article" date="2023" name="G3 (Bethesda)">
        <title>A reference genome for the long-term kleptoplast-retaining sea slug Elysia crispata morphotype clarki.</title>
        <authorList>
            <person name="Eastman K.E."/>
            <person name="Pendleton A.L."/>
            <person name="Shaikh M.A."/>
            <person name="Suttiyut T."/>
            <person name="Ogas R."/>
            <person name="Tomko P."/>
            <person name="Gavelis G."/>
            <person name="Widhalm J.R."/>
            <person name="Wisecaver J.H."/>
        </authorList>
    </citation>
    <scope>NUCLEOTIDE SEQUENCE</scope>
    <source>
        <strain evidence="1">ECLA1</strain>
    </source>
</reference>
<name>A0AAE1D523_9GAST</name>
<dbReference type="EMBL" id="JAWDGP010005477">
    <property type="protein sequence ID" value="KAK3756748.1"/>
    <property type="molecule type" value="Genomic_DNA"/>
</dbReference>
<proteinExistence type="predicted"/>
<gene>
    <name evidence="1" type="ORF">RRG08_018470</name>
</gene>
<keyword evidence="2" id="KW-1185">Reference proteome</keyword>
<protein>
    <submittedName>
        <fullName evidence="1">Uncharacterized protein</fullName>
    </submittedName>
</protein>
<dbReference type="Proteomes" id="UP001283361">
    <property type="component" value="Unassembled WGS sequence"/>
</dbReference>
<organism evidence="1 2">
    <name type="scientific">Elysia crispata</name>
    <name type="common">lettuce slug</name>
    <dbReference type="NCBI Taxonomy" id="231223"/>
    <lineage>
        <taxon>Eukaryota</taxon>
        <taxon>Metazoa</taxon>
        <taxon>Spiralia</taxon>
        <taxon>Lophotrochozoa</taxon>
        <taxon>Mollusca</taxon>
        <taxon>Gastropoda</taxon>
        <taxon>Heterobranchia</taxon>
        <taxon>Euthyneura</taxon>
        <taxon>Panpulmonata</taxon>
        <taxon>Sacoglossa</taxon>
        <taxon>Placobranchoidea</taxon>
        <taxon>Plakobranchidae</taxon>
        <taxon>Elysia</taxon>
    </lineage>
</organism>
<comment type="caution">
    <text evidence="1">The sequence shown here is derived from an EMBL/GenBank/DDBJ whole genome shotgun (WGS) entry which is preliminary data.</text>
</comment>
<accession>A0AAE1D523</accession>
<evidence type="ECO:0000313" key="1">
    <source>
        <dbReference type="EMBL" id="KAK3756748.1"/>
    </source>
</evidence>